<comment type="caution">
    <text evidence="2">The sequence shown here is derived from an EMBL/GenBank/DDBJ whole genome shotgun (WGS) entry which is preliminary data.</text>
</comment>
<reference evidence="2" key="1">
    <citation type="journal article" date="2014" name="Int. J. Syst. Evol. Microbiol.">
        <title>Complete genome sequence of Corynebacterium casei LMG S-19264T (=DSM 44701T), isolated from a smear-ripened cheese.</title>
        <authorList>
            <consortium name="US DOE Joint Genome Institute (JGI-PGF)"/>
            <person name="Walter F."/>
            <person name="Albersmeier A."/>
            <person name="Kalinowski J."/>
            <person name="Ruckert C."/>
        </authorList>
    </citation>
    <scope>NUCLEOTIDE SEQUENCE</scope>
    <source>
        <strain evidence="2">CGMCC 1.12153</strain>
    </source>
</reference>
<dbReference type="PANTHER" id="PTHR46211">
    <property type="entry name" value="GLYCEROPHOSPHORYL DIESTER PHOSPHODIESTERASE"/>
    <property type="match status" value="1"/>
</dbReference>
<dbReference type="CDD" id="cd08563">
    <property type="entry name" value="GDPD_TtGDE_like"/>
    <property type="match status" value="1"/>
</dbReference>
<dbReference type="InterPro" id="IPR017946">
    <property type="entry name" value="PLC-like_Pdiesterase_TIM-brl"/>
</dbReference>
<dbReference type="Pfam" id="PF03009">
    <property type="entry name" value="GDPD"/>
    <property type="match status" value="1"/>
</dbReference>
<dbReference type="AlphaFoldDB" id="A0A917AYZ3"/>
<dbReference type="InterPro" id="IPR030395">
    <property type="entry name" value="GP_PDE_dom"/>
</dbReference>
<dbReference type="EMBL" id="BMEL01000001">
    <property type="protein sequence ID" value="GGF08684.1"/>
    <property type="molecule type" value="Genomic_DNA"/>
</dbReference>
<proteinExistence type="predicted"/>
<protein>
    <submittedName>
        <fullName evidence="2">Glycerophosphoryl diester phosphodiesterase</fullName>
    </submittedName>
</protein>
<organism evidence="2 3">
    <name type="scientific">Halobacillus andaensis</name>
    <dbReference type="NCBI Taxonomy" id="1176239"/>
    <lineage>
        <taxon>Bacteria</taxon>
        <taxon>Bacillati</taxon>
        <taxon>Bacillota</taxon>
        <taxon>Bacilli</taxon>
        <taxon>Bacillales</taxon>
        <taxon>Bacillaceae</taxon>
        <taxon>Halobacillus</taxon>
    </lineage>
</organism>
<keyword evidence="3" id="KW-1185">Reference proteome</keyword>
<evidence type="ECO:0000313" key="3">
    <source>
        <dbReference type="Proteomes" id="UP000660110"/>
    </source>
</evidence>
<dbReference type="PROSITE" id="PS51704">
    <property type="entry name" value="GP_PDE"/>
    <property type="match status" value="1"/>
</dbReference>
<dbReference type="SUPFAM" id="SSF51695">
    <property type="entry name" value="PLC-like phosphodiesterases"/>
    <property type="match status" value="1"/>
</dbReference>
<accession>A0A917AYZ3</accession>
<dbReference type="GO" id="GO:0006629">
    <property type="term" value="P:lipid metabolic process"/>
    <property type="evidence" value="ECO:0007669"/>
    <property type="project" value="InterPro"/>
</dbReference>
<sequence>MKKTLIYAHRGASKLAPENTMPAYQLASESGADGIEIDVQLTKDRIPVLIHDENVRRTTNGTGFVQEYTLDYIKKLDAGSWFSTKFSDCSIVTLEEFLCWFKFKPMVLNVELKTNVIEYKEIENIVYEALAKHRMLNRTVISSFNLNSITRMHEINPNVQTAFLTSTKRQNLAKFAKENGSTSLHVKYRLLDKKLLKNCRRNDMSLRVYTINRPSYMEKCFNLGCDGIFTDVPHEAVEYRKKFQKVSEQL</sequence>
<evidence type="ECO:0000313" key="2">
    <source>
        <dbReference type="EMBL" id="GGF08684.1"/>
    </source>
</evidence>
<feature type="domain" description="GP-PDE" evidence="1">
    <location>
        <begin position="4"/>
        <end position="240"/>
    </location>
</feature>
<dbReference type="RefSeq" id="WP_188375785.1">
    <property type="nucleotide sequence ID" value="NZ_BMEL01000001.1"/>
</dbReference>
<reference evidence="2" key="2">
    <citation type="submission" date="2020-09" db="EMBL/GenBank/DDBJ databases">
        <authorList>
            <person name="Sun Q."/>
            <person name="Zhou Y."/>
        </authorList>
    </citation>
    <scope>NUCLEOTIDE SEQUENCE</scope>
    <source>
        <strain evidence="2">CGMCC 1.12153</strain>
    </source>
</reference>
<dbReference type="Proteomes" id="UP000660110">
    <property type="component" value="Unassembled WGS sequence"/>
</dbReference>
<gene>
    <name evidence="2" type="primary">glpQ</name>
    <name evidence="2" type="ORF">GCM10010954_04000</name>
</gene>
<evidence type="ECO:0000259" key="1">
    <source>
        <dbReference type="PROSITE" id="PS51704"/>
    </source>
</evidence>
<dbReference type="Gene3D" id="3.20.20.190">
    <property type="entry name" value="Phosphatidylinositol (PI) phosphodiesterase"/>
    <property type="match status" value="1"/>
</dbReference>
<dbReference type="GO" id="GO:0008081">
    <property type="term" value="F:phosphoric diester hydrolase activity"/>
    <property type="evidence" value="ECO:0007669"/>
    <property type="project" value="InterPro"/>
</dbReference>
<dbReference type="PANTHER" id="PTHR46211:SF1">
    <property type="entry name" value="GLYCEROPHOSPHODIESTER PHOSPHODIESTERASE, CYTOPLASMIC"/>
    <property type="match status" value="1"/>
</dbReference>
<name>A0A917AYZ3_HALAA</name>